<comment type="caution">
    <text evidence="2">The sequence shown here is derived from an EMBL/GenBank/DDBJ whole genome shotgun (WGS) entry which is preliminary data.</text>
</comment>
<gene>
    <name evidence="2" type="ORF">GCM10011516_01120</name>
</gene>
<keyword evidence="1" id="KW-0472">Membrane</keyword>
<feature type="transmembrane region" description="Helical" evidence="1">
    <location>
        <begin position="24"/>
        <end position="42"/>
    </location>
</feature>
<evidence type="ECO:0000313" key="3">
    <source>
        <dbReference type="Proteomes" id="UP000614460"/>
    </source>
</evidence>
<keyword evidence="1" id="KW-1133">Transmembrane helix</keyword>
<accession>A0A8H9FVL6</accession>
<reference evidence="2" key="1">
    <citation type="journal article" date="2014" name="Int. J. Syst. Evol. Microbiol.">
        <title>Complete genome sequence of Corynebacterium casei LMG S-19264T (=DSM 44701T), isolated from a smear-ripened cheese.</title>
        <authorList>
            <consortium name="US DOE Joint Genome Institute (JGI-PGF)"/>
            <person name="Walter F."/>
            <person name="Albersmeier A."/>
            <person name="Kalinowski J."/>
            <person name="Ruckert C."/>
        </authorList>
    </citation>
    <scope>NUCLEOTIDE SEQUENCE</scope>
    <source>
        <strain evidence="2">CGMCC 1.15966</strain>
    </source>
</reference>
<evidence type="ECO:0000313" key="2">
    <source>
        <dbReference type="EMBL" id="GGE07190.1"/>
    </source>
</evidence>
<organism evidence="2 3">
    <name type="scientific">Sphingobacterium cellulitidis</name>
    <dbReference type="NCBI Taxonomy" id="1768011"/>
    <lineage>
        <taxon>Bacteria</taxon>
        <taxon>Pseudomonadati</taxon>
        <taxon>Bacteroidota</taxon>
        <taxon>Sphingobacteriia</taxon>
        <taxon>Sphingobacteriales</taxon>
        <taxon>Sphingobacteriaceae</taxon>
        <taxon>Sphingobacterium</taxon>
    </lineage>
</organism>
<evidence type="ECO:0000256" key="1">
    <source>
        <dbReference type="SAM" id="Phobius"/>
    </source>
</evidence>
<reference evidence="2" key="2">
    <citation type="submission" date="2020-09" db="EMBL/GenBank/DDBJ databases">
        <authorList>
            <person name="Sun Q."/>
            <person name="Zhou Y."/>
        </authorList>
    </citation>
    <scope>NUCLEOTIDE SEQUENCE</scope>
    <source>
        <strain evidence="2">CGMCC 1.15966</strain>
    </source>
</reference>
<keyword evidence="3" id="KW-1185">Reference proteome</keyword>
<dbReference type="RefSeq" id="WP_182498087.1">
    <property type="nucleotide sequence ID" value="NZ_BMKM01000001.1"/>
</dbReference>
<dbReference type="Proteomes" id="UP000614460">
    <property type="component" value="Unassembled WGS sequence"/>
</dbReference>
<proteinExistence type="predicted"/>
<protein>
    <submittedName>
        <fullName evidence="2">Uncharacterized protein</fullName>
    </submittedName>
</protein>
<sequence>MGNQSINGALNFLKNSKKIINKNLVWGLGITMLLTGLAWLNFQHAFNKYIPFDGAWYAENSKEFSIKREVASTIIKSEVLFDRVCQKKTIISFPEVNCKSKILIVVERSAKISSISKRLSIILKHYA</sequence>
<keyword evidence="1" id="KW-0812">Transmembrane</keyword>
<name>A0A8H9FVL6_9SPHI</name>
<dbReference type="AlphaFoldDB" id="A0A8H9FVL6"/>
<dbReference type="EMBL" id="BMKM01000001">
    <property type="protein sequence ID" value="GGE07190.1"/>
    <property type="molecule type" value="Genomic_DNA"/>
</dbReference>